<dbReference type="GO" id="GO:0000162">
    <property type="term" value="P:L-tryptophan biosynthetic process"/>
    <property type="evidence" value="ECO:0007669"/>
    <property type="project" value="UniProtKB-UniPathway"/>
</dbReference>
<dbReference type="Pfam" id="PF00697">
    <property type="entry name" value="PRAI"/>
    <property type="match status" value="1"/>
</dbReference>
<keyword evidence="5" id="KW-0057">Aromatic amino acid biosynthesis</keyword>
<dbReference type="GO" id="GO:0004640">
    <property type="term" value="F:phosphoribosylanthranilate isomerase activity"/>
    <property type="evidence" value="ECO:0007669"/>
    <property type="project" value="UniProtKB-EC"/>
</dbReference>
<dbReference type="RefSeq" id="WP_090258595.1">
    <property type="nucleotide sequence ID" value="NZ_FOIR01000002.1"/>
</dbReference>
<dbReference type="SUPFAM" id="SSF51366">
    <property type="entry name" value="Ribulose-phoshate binding barrel"/>
    <property type="match status" value="1"/>
</dbReference>
<evidence type="ECO:0000256" key="5">
    <source>
        <dbReference type="ARBA" id="ARBA00023141"/>
    </source>
</evidence>
<dbReference type="EC" id="5.3.1.24" evidence="2"/>
<dbReference type="AlphaFoldDB" id="A0A1I0QAM7"/>
<dbReference type="STRING" id="1267423.SAMN05216290_2163"/>
<gene>
    <name evidence="8" type="ORF">SAMN05216290_2163</name>
</gene>
<dbReference type="InterPro" id="IPR001240">
    <property type="entry name" value="PRAI_dom"/>
</dbReference>
<name>A0A1I0QAM7_9BACT</name>
<dbReference type="Gene3D" id="3.20.20.70">
    <property type="entry name" value="Aldolase class I"/>
    <property type="match status" value="1"/>
</dbReference>
<keyword evidence="3" id="KW-0028">Amino-acid biosynthesis</keyword>
<protein>
    <recommendedName>
        <fullName evidence="2">phosphoribosylanthranilate isomerase</fullName>
        <ecNumber evidence="2">5.3.1.24</ecNumber>
    </recommendedName>
</protein>
<evidence type="ECO:0000256" key="3">
    <source>
        <dbReference type="ARBA" id="ARBA00022605"/>
    </source>
</evidence>
<dbReference type="UniPathway" id="UPA00035">
    <property type="reaction ID" value="UER00042"/>
</dbReference>
<sequence length="198" mass="21351">MALKTFVKVSGVNNLSDARYCAGMEVNHIGFNIESSHPNYTSPQDYKELSEWLSGVEFVGEITSTNSDILALLADYDVHAIQVEDLAQVDTALTTGKEVIFATDDLDTAEKAWSASGEKLKYVLFDSSKTELDAIATAALSTPIVLAGGFTDEDVEGKIDSLNLFGIAMKGGDEIRPGYKDFDALADILEALEIDDLA</sequence>
<evidence type="ECO:0000259" key="7">
    <source>
        <dbReference type="Pfam" id="PF00697"/>
    </source>
</evidence>
<evidence type="ECO:0000256" key="1">
    <source>
        <dbReference type="ARBA" id="ARBA00004664"/>
    </source>
</evidence>
<keyword evidence="4" id="KW-0822">Tryptophan biosynthesis</keyword>
<dbReference type="InterPro" id="IPR013785">
    <property type="entry name" value="Aldolase_TIM"/>
</dbReference>
<dbReference type="EMBL" id="FOIR01000002">
    <property type="protein sequence ID" value="SEW24055.1"/>
    <property type="molecule type" value="Genomic_DNA"/>
</dbReference>
<accession>A0A1I0QAM7</accession>
<evidence type="ECO:0000256" key="2">
    <source>
        <dbReference type="ARBA" id="ARBA00012572"/>
    </source>
</evidence>
<evidence type="ECO:0000313" key="8">
    <source>
        <dbReference type="EMBL" id="SEW24055.1"/>
    </source>
</evidence>
<dbReference type="InterPro" id="IPR011060">
    <property type="entry name" value="RibuloseP-bd_barrel"/>
</dbReference>
<feature type="domain" description="N-(5'phosphoribosyl) anthranilate isomerase (PRAI)" evidence="7">
    <location>
        <begin position="8"/>
        <end position="190"/>
    </location>
</feature>
<keyword evidence="6 8" id="KW-0413">Isomerase</keyword>
<evidence type="ECO:0000256" key="4">
    <source>
        <dbReference type="ARBA" id="ARBA00022822"/>
    </source>
</evidence>
<reference evidence="9" key="1">
    <citation type="submission" date="2016-10" db="EMBL/GenBank/DDBJ databases">
        <authorList>
            <person name="Varghese N."/>
            <person name="Submissions S."/>
        </authorList>
    </citation>
    <scope>NUCLEOTIDE SEQUENCE [LARGE SCALE GENOMIC DNA]</scope>
    <source>
        <strain evidence="9">CGMCC 1.12402</strain>
    </source>
</reference>
<dbReference type="Proteomes" id="UP000199437">
    <property type="component" value="Unassembled WGS sequence"/>
</dbReference>
<evidence type="ECO:0000256" key="6">
    <source>
        <dbReference type="ARBA" id="ARBA00023235"/>
    </source>
</evidence>
<organism evidence="8 9">
    <name type="scientific">Roseivirga pacifica</name>
    <dbReference type="NCBI Taxonomy" id="1267423"/>
    <lineage>
        <taxon>Bacteria</taxon>
        <taxon>Pseudomonadati</taxon>
        <taxon>Bacteroidota</taxon>
        <taxon>Cytophagia</taxon>
        <taxon>Cytophagales</taxon>
        <taxon>Roseivirgaceae</taxon>
        <taxon>Roseivirga</taxon>
    </lineage>
</organism>
<dbReference type="OrthoDB" id="941905at2"/>
<comment type="pathway">
    <text evidence="1">Amino-acid biosynthesis; L-tryptophan biosynthesis; L-tryptophan from chorismate: step 3/5.</text>
</comment>
<keyword evidence="9" id="KW-1185">Reference proteome</keyword>
<dbReference type="GeneID" id="99986870"/>
<proteinExistence type="predicted"/>
<evidence type="ECO:0000313" key="9">
    <source>
        <dbReference type="Proteomes" id="UP000199437"/>
    </source>
</evidence>